<dbReference type="InterPro" id="IPR000412">
    <property type="entry name" value="ABC_2_transport"/>
</dbReference>
<feature type="transmembrane region" description="Helical" evidence="6">
    <location>
        <begin position="92"/>
        <end position="117"/>
    </location>
</feature>
<dbReference type="Proteomes" id="UP000070659">
    <property type="component" value="Unassembled WGS sequence"/>
</dbReference>
<comment type="subcellular location">
    <subcellularLocation>
        <location evidence="6">Cell membrane</location>
        <topology evidence="6">Multi-pass membrane protein</topology>
    </subcellularLocation>
    <subcellularLocation>
        <location evidence="1">Membrane</location>
        <topology evidence="1">Multi-pass membrane protein</topology>
    </subcellularLocation>
</comment>
<comment type="caution">
    <text evidence="9">The sequence shown here is derived from an EMBL/GenBank/DDBJ whole genome shotgun (WGS) entry which is preliminary data.</text>
</comment>
<keyword evidence="5" id="KW-0046">Antibiotic resistance</keyword>
<dbReference type="PATRIC" id="fig|1469144.8.peg.4097"/>
<dbReference type="EMBL" id="JYIJ01000014">
    <property type="protein sequence ID" value="KWX04672.1"/>
    <property type="molecule type" value="Genomic_DNA"/>
</dbReference>
<dbReference type="PANTHER" id="PTHR43229:SF2">
    <property type="entry name" value="NODULATION PROTEIN J"/>
    <property type="match status" value="1"/>
</dbReference>
<reference evidence="10" key="1">
    <citation type="submission" date="2015-02" db="EMBL/GenBank/DDBJ databases">
        <title>Physiological reanalysis, assessment of diazotrophy, and genome sequences of multiple isolates of Streptomyces thermoautotrophicus.</title>
        <authorList>
            <person name="MacKellar D.C."/>
            <person name="Lieber L."/>
            <person name="Norman J."/>
            <person name="Bolger A."/>
            <person name="Tobin C."/>
            <person name="Murray J.W."/>
            <person name="Friesen M."/>
            <person name="Prell J."/>
        </authorList>
    </citation>
    <scope>NUCLEOTIDE SEQUENCE [LARGE SCALE GENOMIC DNA]</scope>
    <source>
        <strain evidence="10">UBT1</strain>
    </source>
</reference>
<dbReference type="InterPro" id="IPR051784">
    <property type="entry name" value="Nod_factor_ABC_transporter"/>
</dbReference>
<feature type="transmembrane region" description="Helical" evidence="6">
    <location>
        <begin position="169"/>
        <end position="191"/>
    </location>
</feature>
<gene>
    <name evidence="8" type="ORF">TH66_05505</name>
    <name evidence="9" type="ORF">TR74_08750</name>
</gene>
<comment type="similarity">
    <text evidence="6">Belongs to the ABC-2 integral membrane protein family.</text>
</comment>
<keyword evidence="6" id="KW-1003">Cell membrane</keyword>
<dbReference type="EMBL" id="JYIK01000778">
    <property type="protein sequence ID" value="KWX09581.1"/>
    <property type="molecule type" value="Genomic_DNA"/>
</dbReference>
<proteinExistence type="inferred from homology"/>
<evidence type="ECO:0000256" key="6">
    <source>
        <dbReference type="RuleBase" id="RU361157"/>
    </source>
</evidence>
<evidence type="ECO:0000259" key="7">
    <source>
        <dbReference type="PROSITE" id="PS51012"/>
    </source>
</evidence>
<dbReference type="Proteomes" id="UP000070598">
    <property type="component" value="Unassembled WGS sequence"/>
</dbReference>
<dbReference type="InterPro" id="IPR047817">
    <property type="entry name" value="ABC2_TM_bact-type"/>
</dbReference>
<keyword evidence="4 6" id="KW-0472">Membrane</keyword>
<reference evidence="9 11" key="2">
    <citation type="submission" date="2015-02" db="EMBL/GenBank/DDBJ databases">
        <title>Physiological reanalysis, assessment of diazotrophy, and genome sequences of multiple isolates of Streptomyces thermoautotrophicus.</title>
        <authorList>
            <person name="MacKellar D.C."/>
            <person name="Lieber L."/>
            <person name="Norman J."/>
            <person name="Bolger A."/>
            <person name="Tobin C."/>
            <person name="Murray J.W."/>
            <person name="Prell J."/>
        </authorList>
    </citation>
    <scope>NUCLEOTIDE SEQUENCE [LARGE SCALE GENOMIC DNA]</scope>
    <source>
        <strain evidence="9 11">UBT1</strain>
    </source>
</reference>
<accession>A0A132NHH4</accession>
<dbReference type="PANTHER" id="PTHR43229">
    <property type="entry name" value="NODULATION PROTEIN J"/>
    <property type="match status" value="1"/>
</dbReference>
<evidence type="ECO:0000256" key="5">
    <source>
        <dbReference type="ARBA" id="ARBA00023251"/>
    </source>
</evidence>
<feature type="transmembrane region" description="Helical" evidence="6">
    <location>
        <begin position="254"/>
        <end position="276"/>
    </location>
</feature>
<dbReference type="PIRSF" id="PIRSF006648">
    <property type="entry name" value="DrrB"/>
    <property type="match status" value="1"/>
</dbReference>
<keyword evidence="6" id="KW-0813">Transport</keyword>
<feature type="domain" description="ABC transmembrane type-2" evidence="7">
    <location>
        <begin position="52"/>
        <end position="279"/>
    </location>
</feature>
<dbReference type="Pfam" id="PF01061">
    <property type="entry name" value="ABC2_membrane"/>
    <property type="match status" value="1"/>
</dbReference>
<evidence type="ECO:0000313" key="11">
    <source>
        <dbReference type="Proteomes" id="UP000070659"/>
    </source>
</evidence>
<evidence type="ECO:0000256" key="2">
    <source>
        <dbReference type="ARBA" id="ARBA00022692"/>
    </source>
</evidence>
<keyword evidence="3 6" id="KW-1133">Transmembrane helix</keyword>
<feature type="transmembrane region" description="Helical" evidence="6">
    <location>
        <begin position="138"/>
        <end position="157"/>
    </location>
</feature>
<sequence>MSTTVTPAAKAVATLAAASSPSPLRRGALYWAFADGLVLAGRQLRKIPRVPEQLVFATVQPILFVLLFRYVFGGAIHPEGTTYPNFLMAGVFVQTVVIGSAATCVGIAEDLQCGLIDRFRSLPMARSAVLTGRTLADAARNLFTVAVMFGVGLVVGFRPQGSPLAWLEAIVLLLLIGYAFSWVGATIGLAVRTVEAAQSAGLSWVFPLTFLSSAFVPTETMPGWLRAFAENQPITAFIEAVRALLLDRPVGSSVAITLAWTIGVLCVFAPLSVALYRRVTTR</sequence>
<protein>
    <recommendedName>
        <fullName evidence="6">Transport permease protein</fullName>
    </recommendedName>
</protein>
<dbReference type="AlphaFoldDB" id="A0A132NHH4"/>
<dbReference type="RefSeq" id="WP_067068892.1">
    <property type="nucleotide sequence ID" value="NZ_JYIJ01000014.1"/>
</dbReference>
<evidence type="ECO:0000256" key="3">
    <source>
        <dbReference type="ARBA" id="ARBA00022989"/>
    </source>
</evidence>
<feature type="transmembrane region" description="Helical" evidence="6">
    <location>
        <begin position="198"/>
        <end position="216"/>
    </location>
</feature>
<dbReference type="PROSITE" id="PS51012">
    <property type="entry name" value="ABC_TM2"/>
    <property type="match status" value="1"/>
</dbReference>
<evidence type="ECO:0000313" key="9">
    <source>
        <dbReference type="EMBL" id="KWX09581.1"/>
    </source>
</evidence>
<dbReference type="InterPro" id="IPR013525">
    <property type="entry name" value="ABC2_TM"/>
</dbReference>
<keyword evidence="2 6" id="KW-0812">Transmembrane</keyword>
<evidence type="ECO:0000313" key="10">
    <source>
        <dbReference type="Proteomes" id="UP000070598"/>
    </source>
</evidence>
<dbReference type="GO" id="GO:0046677">
    <property type="term" value="P:response to antibiotic"/>
    <property type="evidence" value="ECO:0007669"/>
    <property type="project" value="UniProtKB-KW"/>
</dbReference>
<feature type="transmembrane region" description="Helical" evidence="6">
    <location>
        <begin position="54"/>
        <end position="72"/>
    </location>
</feature>
<organism evidence="9 10">
    <name type="scientific">Carbonactinospora thermoautotrophica</name>
    <dbReference type="NCBI Taxonomy" id="1469144"/>
    <lineage>
        <taxon>Bacteria</taxon>
        <taxon>Bacillati</taxon>
        <taxon>Actinomycetota</taxon>
        <taxon>Actinomycetes</taxon>
        <taxon>Kitasatosporales</taxon>
        <taxon>Carbonactinosporaceae</taxon>
        <taxon>Carbonactinospora</taxon>
    </lineage>
</organism>
<evidence type="ECO:0000256" key="4">
    <source>
        <dbReference type="ARBA" id="ARBA00023136"/>
    </source>
</evidence>
<name>A0A132NHH4_9ACTN</name>
<evidence type="ECO:0000313" key="8">
    <source>
        <dbReference type="EMBL" id="KWX04672.1"/>
    </source>
</evidence>
<dbReference type="GO" id="GO:0043190">
    <property type="term" value="C:ATP-binding cassette (ABC) transporter complex"/>
    <property type="evidence" value="ECO:0007669"/>
    <property type="project" value="InterPro"/>
</dbReference>
<dbReference type="GO" id="GO:0140359">
    <property type="term" value="F:ABC-type transporter activity"/>
    <property type="evidence" value="ECO:0007669"/>
    <property type="project" value="InterPro"/>
</dbReference>
<evidence type="ECO:0000256" key="1">
    <source>
        <dbReference type="ARBA" id="ARBA00004141"/>
    </source>
</evidence>